<evidence type="ECO:0000256" key="1">
    <source>
        <dbReference type="SAM" id="SignalP"/>
    </source>
</evidence>
<feature type="chain" id="PRO_5007282126" description="THAP4-like heme-binding domain-containing protein" evidence="1">
    <location>
        <begin position="24"/>
        <end position="217"/>
    </location>
</feature>
<dbReference type="EMBL" id="FIZX01000002">
    <property type="protein sequence ID" value="CZF82354.1"/>
    <property type="molecule type" value="Genomic_DNA"/>
</dbReference>
<organism evidence="3 4">
    <name type="scientific">Grimontia celer</name>
    <dbReference type="NCBI Taxonomy" id="1796497"/>
    <lineage>
        <taxon>Bacteria</taxon>
        <taxon>Pseudomonadati</taxon>
        <taxon>Pseudomonadota</taxon>
        <taxon>Gammaproteobacteria</taxon>
        <taxon>Vibrionales</taxon>
        <taxon>Vibrionaceae</taxon>
        <taxon>Grimontia</taxon>
    </lineage>
</organism>
<gene>
    <name evidence="3" type="ORF">GCE9029_03175</name>
</gene>
<dbReference type="RefSeq" id="WP_062664593.1">
    <property type="nucleotide sequence ID" value="NZ_FIZX01000002.1"/>
</dbReference>
<keyword evidence="1" id="KW-0732">Signal</keyword>
<accession>A0A128F7H4</accession>
<evidence type="ECO:0000313" key="4">
    <source>
        <dbReference type="Proteomes" id="UP000071641"/>
    </source>
</evidence>
<dbReference type="Pfam" id="PF08768">
    <property type="entry name" value="THAP4_heme-bd"/>
    <property type="match status" value="1"/>
</dbReference>
<protein>
    <recommendedName>
        <fullName evidence="2">THAP4-like heme-binding domain-containing protein</fullName>
    </recommendedName>
</protein>
<dbReference type="SUPFAM" id="SSF50814">
    <property type="entry name" value="Lipocalins"/>
    <property type="match status" value="1"/>
</dbReference>
<dbReference type="OrthoDB" id="9784808at2"/>
<evidence type="ECO:0000313" key="3">
    <source>
        <dbReference type="EMBL" id="CZF82354.1"/>
    </source>
</evidence>
<reference evidence="4" key="1">
    <citation type="submission" date="2016-02" db="EMBL/GenBank/DDBJ databases">
        <authorList>
            <person name="Rodrigo-Torres Lidia"/>
            <person name="Arahal R.David."/>
        </authorList>
    </citation>
    <scope>NUCLEOTIDE SEQUENCE [LARGE SCALE GENOMIC DNA]</scope>
    <source>
        <strain evidence="4">CECT 9029</strain>
    </source>
</reference>
<keyword evidence="4" id="KW-1185">Reference proteome</keyword>
<feature type="signal peptide" evidence="1">
    <location>
        <begin position="1"/>
        <end position="23"/>
    </location>
</feature>
<dbReference type="AlphaFoldDB" id="A0A128F7H4"/>
<sequence>MSKTAIKIALLSLAVSASAVSHAEDKATNQDEVINGINFGPLAQLVGTWKSAEQGGIDVAPAQSGTENGEGAPAATPLYEVMTFEVAADATNASEQYLAAIYYKQEVFRKADDTKFHDQRGYLIYDHKNQTVYNSFCVPRATCVVAEGKAGNDMTLVASGEGIAQSNFMTDNASTEDFTMNIKIDGDKLTYTETVKLDIYGKPFSHTDSDTLIRISN</sequence>
<proteinExistence type="predicted"/>
<evidence type="ECO:0000259" key="2">
    <source>
        <dbReference type="Pfam" id="PF08768"/>
    </source>
</evidence>
<dbReference type="InterPro" id="IPR012674">
    <property type="entry name" value="Calycin"/>
</dbReference>
<dbReference type="Proteomes" id="UP000071641">
    <property type="component" value="Unassembled WGS sequence"/>
</dbReference>
<feature type="domain" description="THAP4-like heme-binding" evidence="2">
    <location>
        <begin position="39"/>
        <end position="214"/>
    </location>
</feature>
<dbReference type="Gene3D" id="2.40.128.20">
    <property type="match status" value="1"/>
</dbReference>
<dbReference type="InterPro" id="IPR014602">
    <property type="entry name" value="UCP036226"/>
</dbReference>
<dbReference type="InterPro" id="IPR014878">
    <property type="entry name" value="THAP4-like_heme-bd"/>
</dbReference>
<dbReference type="PIRSF" id="PIRSF036226">
    <property type="entry name" value="UCP036226"/>
    <property type="match status" value="1"/>
</dbReference>
<name>A0A128F7H4_9GAMM</name>